<name>A0A8S4G3P8_PLUXY</name>
<accession>A0A8S4G3P8</accession>
<evidence type="ECO:0000313" key="3">
    <source>
        <dbReference type="Proteomes" id="UP000653454"/>
    </source>
</evidence>
<proteinExistence type="predicted"/>
<keyword evidence="1" id="KW-0812">Transmembrane</keyword>
<dbReference type="Proteomes" id="UP000653454">
    <property type="component" value="Unassembled WGS sequence"/>
</dbReference>
<evidence type="ECO:0000256" key="1">
    <source>
        <dbReference type="SAM" id="Phobius"/>
    </source>
</evidence>
<dbReference type="EMBL" id="CAJHNJ030000072">
    <property type="protein sequence ID" value="CAG9134087.1"/>
    <property type="molecule type" value="Genomic_DNA"/>
</dbReference>
<protein>
    <submittedName>
        <fullName evidence="2">(diamondback moth) hypothetical protein</fullName>
    </submittedName>
</protein>
<keyword evidence="1" id="KW-0472">Membrane</keyword>
<dbReference type="AlphaFoldDB" id="A0A8S4G3P8"/>
<organism evidence="2 3">
    <name type="scientific">Plutella xylostella</name>
    <name type="common">Diamondback moth</name>
    <name type="synonym">Plutella maculipennis</name>
    <dbReference type="NCBI Taxonomy" id="51655"/>
    <lineage>
        <taxon>Eukaryota</taxon>
        <taxon>Metazoa</taxon>
        <taxon>Ecdysozoa</taxon>
        <taxon>Arthropoda</taxon>
        <taxon>Hexapoda</taxon>
        <taxon>Insecta</taxon>
        <taxon>Pterygota</taxon>
        <taxon>Neoptera</taxon>
        <taxon>Endopterygota</taxon>
        <taxon>Lepidoptera</taxon>
        <taxon>Glossata</taxon>
        <taxon>Ditrysia</taxon>
        <taxon>Yponomeutoidea</taxon>
        <taxon>Plutellidae</taxon>
        <taxon>Plutella</taxon>
    </lineage>
</organism>
<keyword evidence="1" id="KW-1133">Transmembrane helix</keyword>
<keyword evidence="3" id="KW-1185">Reference proteome</keyword>
<sequence length="119" mass="13329">MYSQFVVCPRRQNVVSFVKDTRDTAQQQLGIGSAHTQYVRRWWRQAGQRAPAAPPAYHSPERVPETTECIGAPTGEWKGVTGWALTLASLSVWIYFAMKIFATVILSSILRGRSPFACL</sequence>
<evidence type="ECO:0000313" key="2">
    <source>
        <dbReference type="EMBL" id="CAG9134087.1"/>
    </source>
</evidence>
<comment type="caution">
    <text evidence="2">The sequence shown here is derived from an EMBL/GenBank/DDBJ whole genome shotgun (WGS) entry which is preliminary data.</text>
</comment>
<reference evidence="2" key="1">
    <citation type="submission" date="2020-11" db="EMBL/GenBank/DDBJ databases">
        <authorList>
            <person name="Whiteford S."/>
        </authorList>
    </citation>
    <scope>NUCLEOTIDE SEQUENCE</scope>
</reference>
<gene>
    <name evidence="2" type="ORF">PLXY2_LOCUS12331</name>
</gene>
<feature type="transmembrane region" description="Helical" evidence="1">
    <location>
        <begin position="83"/>
        <end position="106"/>
    </location>
</feature>